<reference evidence="2" key="1">
    <citation type="journal article" date="2013" name="Proc. Natl. Acad. Sci. U.S.A.">
        <title>Genome structure and metabolic features in the red seaweed Chondrus crispus shed light on evolution of the Archaeplastida.</title>
        <authorList>
            <person name="Collen J."/>
            <person name="Porcel B."/>
            <person name="Carre W."/>
            <person name="Ball S.G."/>
            <person name="Chaparro C."/>
            <person name="Tonon T."/>
            <person name="Barbeyron T."/>
            <person name="Michel G."/>
            <person name="Noel B."/>
            <person name="Valentin K."/>
            <person name="Elias M."/>
            <person name="Artiguenave F."/>
            <person name="Arun A."/>
            <person name="Aury J.M."/>
            <person name="Barbosa-Neto J.F."/>
            <person name="Bothwell J.H."/>
            <person name="Bouget F.Y."/>
            <person name="Brillet L."/>
            <person name="Cabello-Hurtado F."/>
            <person name="Capella-Gutierrez S."/>
            <person name="Charrier B."/>
            <person name="Cladiere L."/>
            <person name="Cock J.M."/>
            <person name="Coelho S.M."/>
            <person name="Colleoni C."/>
            <person name="Czjzek M."/>
            <person name="Da Silva C."/>
            <person name="Delage L."/>
            <person name="Denoeud F."/>
            <person name="Deschamps P."/>
            <person name="Dittami S.M."/>
            <person name="Gabaldon T."/>
            <person name="Gachon C.M."/>
            <person name="Groisillier A."/>
            <person name="Herve C."/>
            <person name="Jabbari K."/>
            <person name="Katinka M."/>
            <person name="Kloareg B."/>
            <person name="Kowalczyk N."/>
            <person name="Labadie K."/>
            <person name="Leblanc C."/>
            <person name="Lopez P.J."/>
            <person name="McLachlan D.H."/>
            <person name="Meslet-Cladiere L."/>
            <person name="Moustafa A."/>
            <person name="Nehr Z."/>
            <person name="Nyvall Collen P."/>
            <person name="Panaud O."/>
            <person name="Partensky F."/>
            <person name="Poulain J."/>
            <person name="Rensing S.A."/>
            <person name="Rousvoal S."/>
            <person name="Samson G."/>
            <person name="Symeonidi A."/>
            <person name="Weissenbach J."/>
            <person name="Zambounis A."/>
            <person name="Wincker P."/>
            <person name="Boyen C."/>
        </authorList>
    </citation>
    <scope>NUCLEOTIDE SEQUENCE [LARGE SCALE GENOMIC DNA]</scope>
    <source>
        <strain evidence="2">cv. Stackhouse</strain>
    </source>
</reference>
<keyword evidence="2" id="KW-1185">Reference proteome</keyword>
<gene>
    <name evidence="1" type="ORF">CHC_T00000830001</name>
</gene>
<name>R7QS96_CHOCR</name>
<sequence>MLLNKISLFCTNFQAHSTRVRPGVQLETPQLPTYRRPDF</sequence>
<dbReference type="EMBL" id="HG002216">
    <property type="protein sequence ID" value="CDF40608.1"/>
    <property type="molecule type" value="Genomic_DNA"/>
</dbReference>
<evidence type="ECO:0000313" key="2">
    <source>
        <dbReference type="Proteomes" id="UP000012073"/>
    </source>
</evidence>
<dbReference type="GeneID" id="17318620"/>
<evidence type="ECO:0000313" key="1">
    <source>
        <dbReference type="EMBL" id="CDF40608.1"/>
    </source>
</evidence>
<protein>
    <submittedName>
        <fullName evidence="1">Uncharacterized protein</fullName>
    </submittedName>
</protein>
<accession>R7QS96</accession>
<organism evidence="1 2">
    <name type="scientific">Chondrus crispus</name>
    <name type="common">Carrageen Irish moss</name>
    <name type="synonym">Polymorpha crispa</name>
    <dbReference type="NCBI Taxonomy" id="2769"/>
    <lineage>
        <taxon>Eukaryota</taxon>
        <taxon>Rhodophyta</taxon>
        <taxon>Florideophyceae</taxon>
        <taxon>Rhodymeniophycidae</taxon>
        <taxon>Gigartinales</taxon>
        <taxon>Gigartinaceae</taxon>
        <taxon>Chondrus</taxon>
    </lineage>
</organism>
<dbReference type="KEGG" id="ccp:CHC_T00000830001"/>
<dbReference type="RefSeq" id="XP_005710902.1">
    <property type="nucleotide sequence ID" value="XM_005710845.1"/>
</dbReference>
<dbReference type="Proteomes" id="UP000012073">
    <property type="component" value="Unassembled WGS sequence"/>
</dbReference>
<dbReference type="AlphaFoldDB" id="R7QS96"/>
<proteinExistence type="predicted"/>
<dbReference type="Gramene" id="CDF40608">
    <property type="protein sequence ID" value="CDF40608"/>
    <property type="gene ID" value="CHC_T00000830001"/>
</dbReference>